<dbReference type="OrthoDB" id="270742at2"/>
<reference evidence="4" key="1">
    <citation type="submission" date="2016-10" db="EMBL/GenBank/DDBJ databases">
        <authorList>
            <person name="Varghese N."/>
            <person name="Submissions S."/>
        </authorList>
    </citation>
    <scope>NUCLEOTIDE SEQUENCE [LARGE SCALE GENOMIC DNA]</scope>
    <source>
        <strain evidence="4">CGMCC 1.6981</strain>
    </source>
</reference>
<dbReference type="EMBL" id="FPBP01000015">
    <property type="protein sequence ID" value="SFU93046.1"/>
    <property type="molecule type" value="Genomic_DNA"/>
</dbReference>
<dbReference type="GO" id="GO:0016872">
    <property type="term" value="F:intramolecular lyase activity"/>
    <property type="evidence" value="ECO:0007669"/>
    <property type="project" value="InterPro"/>
</dbReference>
<dbReference type="InterPro" id="IPR016088">
    <property type="entry name" value="Chalcone_isomerase_3-sand"/>
</dbReference>
<feature type="signal peptide" evidence="1">
    <location>
        <begin position="1"/>
        <end position="23"/>
    </location>
</feature>
<dbReference type="RefSeq" id="WP_089797192.1">
    <property type="nucleotide sequence ID" value="NZ_FPBP01000015.1"/>
</dbReference>
<dbReference type="InterPro" id="IPR036298">
    <property type="entry name" value="Chalcone_isomerase_sf"/>
</dbReference>
<dbReference type="Pfam" id="PF16036">
    <property type="entry name" value="Chalcone_3"/>
    <property type="match status" value="1"/>
</dbReference>
<accession>A0A1I7K6H9</accession>
<keyword evidence="1" id="KW-0732">Signal</keyword>
<evidence type="ECO:0000256" key="1">
    <source>
        <dbReference type="SAM" id="SignalP"/>
    </source>
</evidence>
<keyword evidence="4" id="KW-1185">Reference proteome</keyword>
<feature type="chain" id="PRO_5011448325" evidence="1">
    <location>
        <begin position="24"/>
        <end position="187"/>
    </location>
</feature>
<organism evidence="3 4">
    <name type="scientific">Halomonas korlensis</name>
    <dbReference type="NCBI Taxonomy" id="463301"/>
    <lineage>
        <taxon>Bacteria</taxon>
        <taxon>Pseudomonadati</taxon>
        <taxon>Pseudomonadota</taxon>
        <taxon>Gammaproteobacteria</taxon>
        <taxon>Oceanospirillales</taxon>
        <taxon>Halomonadaceae</taxon>
        <taxon>Halomonas</taxon>
    </lineage>
</organism>
<keyword evidence="3" id="KW-0413">Isomerase</keyword>
<protein>
    <submittedName>
        <fullName evidence="3">Chalcone isomerase-like</fullName>
    </submittedName>
</protein>
<evidence type="ECO:0000313" key="3">
    <source>
        <dbReference type="EMBL" id="SFU93046.1"/>
    </source>
</evidence>
<feature type="domain" description="Chalcone isomerase" evidence="2">
    <location>
        <begin position="26"/>
        <end position="185"/>
    </location>
</feature>
<sequence length="187" mass="20994">MRLPLAWAVGPWLVLLTFLPAAADSVTVKDASFPVSFEAHDQTYALIGHGLFEYMIWDAYAGAYYQAEATQQQAPLSDVPRHLELAYFHGIDAEDFAKATRDTVRDNLDRTRYARLEAALEDFNGHYRNVVPGDRYALSWDGEQLRLALNDQTLYQGGDPALANALFGIWLAVKPLSEAFRDALLDR</sequence>
<evidence type="ECO:0000259" key="2">
    <source>
        <dbReference type="Pfam" id="PF16036"/>
    </source>
</evidence>
<dbReference type="AlphaFoldDB" id="A0A1I7K6H9"/>
<dbReference type="SUPFAM" id="SSF54626">
    <property type="entry name" value="Chalcone isomerase"/>
    <property type="match status" value="1"/>
</dbReference>
<gene>
    <name evidence="3" type="ORF">SAMN04487955_11529</name>
</gene>
<name>A0A1I7K6H9_9GAMM</name>
<dbReference type="STRING" id="463301.SAMN04487955_11529"/>
<dbReference type="Proteomes" id="UP000198693">
    <property type="component" value="Unassembled WGS sequence"/>
</dbReference>
<evidence type="ECO:0000313" key="4">
    <source>
        <dbReference type="Proteomes" id="UP000198693"/>
    </source>
</evidence>
<proteinExistence type="predicted"/>
<dbReference type="Gene3D" id="3.50.70.10">
    <property type="match status" value="1"/>
</dbReference>
<dbReference type="InterPro" id="IPR016087">
    <property type="entry name" value="Chalcone_isomerase"/>
</dbReference>